<dbReference type="SUPFAM" id="SSF47576">
    <property type="entry name" value="Calponin-homology domain, CH-domain"/>
    <property type="match status" value="1"/>
</dbReference>
<evidence type="ECO:0000256" key="1">
    <source>
        <dbReference type="ARBA" id="ARBA00022737"/>
    </source>
</evidence>
<evidence type="ECO:0000313" key="3">
    <source>
        <dbReference type="EMBL" id="EFJ13103.1"/>
    </source>
</evidence>
<dbReference type="HOGENOM" id="CLU_1985451_0_0_1"/>
<dbReference type="KEGG" id="smo:SELMODRAFT_424858"/>
<proteinExistence type="predicted"/>
<dbReference type="STRING" id="88036.D8SR87"/>
<dbReference type="Proteomes" id="UP000001514">
    <property type="component" value="Unassembled WGS sequence"/>
</dbReference>
<dbReference type="AlphaFoldDB" id="D8SR87"/>
<evidence type="ECO:0000256" key="2">
    <source>
        <dbReference type="ARBA" id="ARBA00023203"/>
    </source>
</evidence>
<dbReference type="Gramene" id="EFJ13103">
    <property type="protein sequence ID" value="EFJ13103"/>
    <property type="gene ID" value="SELMODRAFT_424858"/>
</dbReference>
<dbReference type="InParanoid" id="D8SR87"/>
<name>D8SR87_SELML</name>
<keyword evidence="2" id="KW-0009">Actin-binding</keyword>
<dbReference type="PANTHER" id="PTHR19961:SF18">
    <property type="entry name" value="FI19014P1"/>
    <property type="match status" value="1"/>
</dbReference>
<dbReference type="InterPro" id="IPR036872">
    <property type="entry name" value="CH_dom_sf"/>
</dbReference>
<dbReference type="GO" id="GO:0051017">
    <property type="term" value="P:actin filament bundle assembly"/>
    <property type="evidence" value="ECO:0007669"/>
    <property type="project" value="InterPro"/>
</dbReference>
<keyword evidence="4" id="KW-1185">Reference proteome</keyword>
<protein>
    <recommendedName>
        <fullName evidence="5">Calponin-homology (CH) domain-containing protein</fullName>
    </recommendedName>
</protein>
<accession>D8SR87</accession>
<organism evidence="4">
    <name type="scientific">Selaginella moellendorffii</name>
    <name type="common">Spikemoss</name>
    <dbReference type="NCBI Taxonomy" id="88036"/>
    <lineage>
        <taxon>Eukaryota</taxon>
        <taxon>Viridiplantae</taxon>
        <taxon>Streptophyta</taxon>
        <taxon>Embryophyta</taxon>
        <taxon>Tracheophyta</taxon>
        <taxon>Lycopodiopsida</taxon>
        <taxon>Selaginellales</taxon>
        <taxon>Selaginellaceae</taxon>
        <taxon>Selaginella</taxon>
    </lineage>
</organism>
<evidence type="ECO:0008006" key="5">
    <source>
        <dbReference type="Google" id="ProtNLM"/>
    </source>
</evidence>
<dbReference type="Gene3D" id="1.10.418.10">
    <property type="entry name" value="Calponin-like domain"/>
    <property type="match status" value="1"/>
</dbReference>
<dbReference type="PANTHER" id="PTHR19961">
    <property type="entry name" value="FIMBRIN/PLASTIN"/>
    <property type="match status" value="1"/>
</dbReference>
<dbReference type="InterPro" id="IPR039959">
    <property type="entry name" value="Fimbrin/Plastin"/>
</dbReference>
<evidence type="ECO:0000313" key="4">
    <source>
        <dbReference type="Proteomes" id="UP000001514"/>
    </source>
</evidence>
<dbReference type="EMBL" id="GL377635">
    <property type="protein sequence ID" value="EFJ13103.1"/>
    <property type="molecule type" value="Genomic_DNA"/>
</dbReference>
<gene>
    <name evidence="3" type="ORF">SELMODRAFT_424858</name>
</gene>
<reference evidence="3 4" key="1">
    <citation type="journal article" date="2011" name="Science">
        <title>The Selaginella genome identifies genetic changes associated with the evolution of vascular plants.</title>
        <authorList>
            <person name="Banks J.A."/>
            <person name="Nishiyama T."/>
            <person name="Hasebe M."/>
            <person name="Bowman J.L."/>
            <person name="Gribskov M."/>
            <person name="dePamphilis C."/>
            <person name="Albert V.A."/>
            <person name="Aono N."/>
            <person name="Aoyama T."/>
            <person name="Ambrose B.A."/>
            <person name="Ashton N.W."/>
            <person name="Axtell M.J."/>
            <person name="Barker E."/>
            <person name="Barker M.S."/>
            <person name="Bennetzen J.L."/>
            <person name="Bonawitz N.D."/>
            <person name="Chapple C."/>
            <person name="Cheng C."/>
            <person name="Correa L.G."/>
            <person name="Dacre M."/>
            <person name="DeBarry J."/>
            <person name="Dreyer I."/>
            <person name="Elias M."/>
            <person name="Engstrom E.M."/>
            <person name="Estelle M."/>
            <person name="Feng L."/>
            <person name="Finet C."/>
            <person name="Floyd S.K."/>
            <person name="Frommer W.B."/>
            <person name="Fujita T."/>
            <person name="Gramzow L."/>
            <person name="Gutensohn M."/>
            <person name="Harholt J."/>
            <person name="Hattori M."/>
            <person name="Heyl A."/>
            <person name="Hirai T."/>
            <person name="Hiwatashi Y."/>
            <person name="Ishikawa M."/>
            <person name="Iwata M."/>
            <person name="Karol K.G."/>
            <person name="Koehler B."/>
            <person name="Kolukisaoglu U."/>
            <person name="Kubo M."/>
            <person name="Kurata T."/>
            <person name="Lalonde S."/>
            <person name="Li K."/>
            <person name="Li Y."/>
            <person name="Litt A."/>
            <person name="Lyons E."/>
            <person name="Manning G."/>
            <person name="Maruyama T."/>
            <person name="Michael T.P."/>
            <person name="Mikami K."/>
            <person name="Miyazaki S."/>
            <person name="Morinaga S."/>
            <person name="Murata T."/>
            <person name="Mueller-Roeber B."/>
            <person name="Nelson D.R."/>
            <person name="Obara M."/>
            <person name="Oguri Y."/>
            <person name="Olmstead R.G."/>
            <person name="Onodera N."/>
            <person name="Petersen B.L."/>
            <person name="Pils B."/>
            <person name="Prigge M."/>
            <person name="Rensing S.A."/>
            <person name="Riano-Pachon D.M."/>
            <person name="Roberts A.W."/>
            <person name="Sato Y."/>
            <person name="Scheller H.V."/>
            <person name="Schulz B."/>
            <person name="Schulz C."/>
            <person name="Shakirov E.V."/>
            <person name="Shibagaki N."/>
            <person name="Shinohara N."/>
            <person name="Shippen D.E."/>
            <person name="Soerensen I."/>
            <person name="Sotooka R."/>
            <person name="Sugimoto N."/>
            <person name="Sugita M."/>
            <person name="Sumikawa N."/>
            <person name="Tanurdzic M."/>
            <person name="Theissen G."/>
            <person name="Ulvskov P."/>
            <person name="Wakazuki S."/>
            <person name="Weng J.K."/>
            <person name="Willats W.W."/>
            <person name="Wipf D."/>
            <person name="Wolf P.G."/>
            <person name="Yang L."/>
            <person name="Zimmer A.D."/>
            <person name="Zhu Q."/>
            <person name="Mitros T."/>
            <person name="Hellsten U."/>
            <person name="Loque D."/>
            <person name="Otillar R."/>
            <person name="Salamov A."/>
            <person name="Schmutz J."/>
            <person name="Shapiro H."/>
            <person name="Lindquist E."/>
            <person name="Lucas S."/>
            <person name="Rokhsar D."/>
            <person name="Grigoriev I.V."/>
        </authorList>
    </citation>
    <scope>NUCLEOTIDE SEQUENCE [LARGE SCALE GENOMIC DNA]</scope>
</reference>
<sequence length="126" mass="13924">MKGIEFQAHLAVDKTSSYCSNGLTADNSLTYAELIQGHEQDSRDERVFRVWINSLGTTNDEQNAVSAARKLGCSVILLWDDIGEVRPKAVMILVATVMLWNLAEKARKASNTAAVHNESSYSHRDA</sequence>
<dbReference type="GO" id="GO:0051015">
    <property type="term" value="F:actin filament binding"/>
    <property type="evidence" value="ECO:0007669"/>
    <property type="project" value="InterPro"/>
</dbReference>
<keyword evidence="1" id="KW-0677">Repeat</keyword>